<keyword evidence="1" id="KW-0812">Transmembrane</keyword>
<feature type="transmembrane region" description="Helical" evidence="1">
    <location>
        <begin position="7"/>
        <end position="27"/>
    </location>
</feature>
<organism evidence="2 3">
    <name type="scientific">Halopenitus salinus</name>
    <dbReference type="NCBI Taxonomy" id="1198295"/>
    <lineage>
        <taxon>Archaea</taxon>
        <taxon>Methanobacteriati</taxon>
        <taxon>Methanobacteriota</taxon>
        <taxon>Stenosarchaea group</taxon>
        <taxon>Halobacteria</taxon>
        <taxon>Halobacteriales</taxon>
        <taxon>Haloferacaceae</taxon>
        <taxon>Halopenitus</taxon>
    </lineage>
</organism>
<keyword evidence="3" id="KW-1185">Reference proteome</keyword>
<dbReference type="EMBL" id="JBHSXL010000008">
    <property type="protein sequence ID" value="MFC6892664.1"/>
    <property type="molecule type" value="Genomic_DNA"/>
</dbReference>
<evidence type="ECO:0000313" key="2">
    <source>
        <dbReference type="EMBL" id="MFC6892664.1"/>
    </source>
</evidence>
<proteinExistence type="predicted"/>
<evidence type="ECO:0000256" key="1">
    <source>
        <dbReference type="SAM" id="Phobius"/>
    </source>
</evidence>
<dbReference type="AlphaFoldDB" id="A0ABD5USZ3"/>
<keyword evidence="1" id="KW-0472">Membrane</keyword>
<feature type="transmembrane region" description="Helical" evidence="1">
    <location>
        <begin position="47"/>
        <end position="64"/>
    </location>
</feature>
<dbReference type="InterPro" id="IPR008407">
    <property type="entry name" value="Brnchd-chn_aa_trnsp_AzlD"/>
</dbReference>
<dbReference type="Pfam" id="PF05437">
    <property type="entry name" value="AzlD"/>
    <property type="match status" value="1"/>
</dbReference>
<protein>
    <submittedName>
        <fullName evidence="2">AzlD domain-containing protein</fullName>
    </submittedName>
</protein>
<comment type="caution">
    <text evidence="2">The sequence shown here is derived from an EMBL/GenBank/DDBJ whole genome shotgun (WGS) entry which is preliminary data.</text>
</comment>
<dbReference type="RefSeq" id="WP_379743285.1">
    <property type="nucleotide sequence ID" value="NZ_JBHSVN010000001.1"/>
</dbReference>
<evidence type="ECO:0000313" key="3">
    <source>
        <dbReference type="Proteomes" id="UP001596296"/>
    </source>
</evidence>
<feature type="transmembrane region" description="Helical" evidence="1">
    <location>
        <begin position="94"/>
        <end position="111"/>
    </location>
</feature>
<gene>
    <name evidence="2" type="ORF">ACFQE9_08610</name>
</gene>
<accession>A0ABD5USZ3</accession>
<keyword evidence="1" id="KW-1133">Transmembrane helix</keyword>
<name>A0ABD5USZ3_9EURY</name>
<sequence length="112" mass="11982">MTEYGAPAIWLATVAIGIATYGLRFSFIHLFGRIDDVPPKLERTLRYVPPAVLAALVVPQLVSIEATARATLLDARLIAGLAAGVVAWRTGNVLATIAAGMGVLWLLRFLIL</sequence>
<dbReference type="Proteomes" id="UP001596296">
    <property type="component" value="Unassembled WGS sequence"/>
</dbReference>
<reference evidence="2 3" key="1">
    <citation type="journal article" date="2019" name="Int. J. Syst. Evol. Microbiol.">
        <title>The Global Catalogue of Microorganisms (GCM) 10K type strain sequencing project: providing services to taxonomists for standard genome sequencing and annotation.</title>
        <authorList>
            <consortium name="The Broad Institute Genomics Platform"/>
            <consortium name="The Broad Institute Genome Sequencing Center for Infectious Disease"/>
            <person name="Wu L."/>
            <person name="Ma J."/>
        </authorList>
    </citation>
    <scope>NUCLEOTIDE SEQUENCE [LARGE SCALE GENOMIC DNA]</scope>
    <source>
        <strain evidence="2 3">SKJ47</strain>
    </source>
</reference>